<protein>
    <submittedName>
        <fullName evidence="8">Fructokinase</fullName>
    </submittedName>
</protein>
<evidence type="ECO:0000256" key="3">
    <source>
        <dbReference type="ARBA" id="ARBA00022741"/>
    </source>
</evidence>
<dbReference type="Pfam" id="PF00294">
    <property type="entry name" value="PfkB"/>
    <property type="match status" value="1"/>
</dbReference>
<dbReference type="OrthoDB" id="9795789at2"/>
<dbReference type="AlphaFoldDB" id="A0A1I1RKU4"/>
<dbReference type="PANTHER" id="PTHR43085:SF1">
    <property type="entry name" value="PSEUDOURIDINE KINASE-RELATED"/>
    <property type="match status" value="1"/>
</dbReference>
<accession>A0A1I1RKU4</accession>
<evidence type="ECO:0000256" key="5">
    <source>
        <dbReference type="ARBA" id="ARBA00022840"/>
    </source>
</evidence>
<dbReference type="Proteomes" id="UP000199207">
    <property type="component" value="Unassembled WGS sequence"/>
</dbReference>
<evidence type="ECO:0000256" key="4">
    <source>
        <dbReference type="ARBA" id="ARBA00022777"/>
    </source>
</evidence>
<dbReference type="GO" id="GO:0005524">
    <property type="term" value="F:ATP binding"/>
    <property type="evidence" value="ECO:0007669"/>
    <property type="project" value="UniProtKB-KW"/>
</dbReference>
<gene>
    <name evidence="8" type="ORF">SAMN05421773_113150</name>
</gene>
<organism evidence="8 9">
    <name type="scientific">Streptomyces aidingensis</name>
    <dbReference type="NCBI Taxonomy" id="910347"/>
    <lineage>
        <taxon>Bacteria</taxon>
        <taxon>Bacillati</taxon>
        <taxon>Actinomycetota</taxon>
        <taxon>Actinomycetes</taxon>
        <taxon>Kitasatosporales</taxon>
        <taxon>Streptomycetaceae</taxon>
        <taxon>Streptomyces</taxon>
    </lineage>
</organism>
<dbReference type="GO" id="GO:0016301">
    <property type="term" value="F:kinase activity"/>
    <property type="evidence" value="ECO:0007669"/>
    <property type="project" value="UniProtKB-KW"/>
</dbReference>
<evidence type="ECO:0000259" key="7">
    <source>
        <dbReference type="Pfam" id="PF00294"/>
    </source>
</evidence>
<dbReference type="InterPro" id="IPR029056">
    <property type="entry name" value="Ribokinase-like"/>
</dbReference>
<evidence type="ECO:0000256" key="1">
    <source>
        <dbReference type="ARBA" id="ARBA00010688"/>
    </source>
</evidence>
<dbReference type="PROSITE" id="PS00584">
    <property type="entry name" value="PFKB_KINASES_2"/>
    <property type="match status" value="1"/>
</dbReference>
<feature type="domain" description="Carbohydrate kinase PfkB" evidence="7">
    <location>
        <begin position="8"/>
        <end position="295"/>
    </location>
</feature>
<dbReference type="InterPro" id="IPR011611">
    <property type="entry name" value="PfkB_dom"/>
</dbReference>
<keyword evidence="5" id="KW-0067">ATP-binding</keyword>
<keyword evidence="2" id="KW-0808">Transferase</keyword>
<dbReference type="RefSeq" id="WP_093840592.1">
    <property type="nucleotide sequence ID" value="NZ_FOLM01000013.1"/>
</dbReference>
<evidence type="ECO:0000313" key="9">
    <source>
        <dbReference type="Proteomes" id="UP000199207"/>
    </source>
</evidence>
<dbReference type="SUPFAM" id="SSF53613">
    <property type="entry name" value="Ribokinase-like"/>
    <property type="match status" value="1"/>
</dbReference>
<evidence type="ECO:0000256" key="2">
    <source>
        <dbReference type="ARBA" id="ARBA00022679"/>
    </source>
</evidence>
<comment type="similarity">
    <text evidence="1">Belongs to the carbohydrate kinase PfkB family.</text>
</comment>
<reference evidence="8 9" key="1">
    <citation type="submission" date="2016-10" db="EMBL/GenBank/DDBJ databases">
        <authorList>
            <person name="de Groot N.N."/>
        </authorList>
    </citation>
    <scope>NUCLEOTIDE SEQUENCE [LARGE SCALE GENOMIC DNA]</scope>
    <source>
        <strain evidence="8 9">CGMCC 4.5739</strain>
    </source>
</reference>
<dbReference type="EMBL" id="FOLM01000013">
    <property type="protein sequence ID" value="SFD34782.1"/>
    <property type="molecule type" value="Genomic_DNA"/>
</dbReference>
<keyword evidence="4 8" id="KW-0418">Kinase</keyword>
<feature type="region of interest" description="Disordered" evidence="6">
    <location>
        <begin position="289"/>
        <end position="308"/>
    </location>
</feature>
<dbReference type="Gene3D" id="3.40.1190.20">
    <property type="match status" value="1"/>
</dbReference>
<dbReference type="STRING" id="910347.SAMN05421773_113150"/>
<name>A0A1I1RKU4_9ACTN</name>
<proteinExistence type="inferred from homology"/>
<evidence type="ECO:0000256" key="6">
    <source>
        <dbReference type="SAM" id="MobiDB-lite"/>
    </source>
</evidence>
<dbReference type="InterPro" id="IPR002173">
    <property type="entry name" value="Carboh/pur_kinase_PfkB_CS"/>
</dbReference>
<dbReference type="PANTHER" id="PTHR43085">
    <property type="entry name" value="HEXOKINASE FAMILY MEMBER"/>
    <property type="match status" value="1"/>
</dbReference>
<sequence>MPQRAARVTVVGESLVDLLWPAGSRQATAVAGGSPANVAVGLHRLARPVTLVTCWGDDPPGELVAARLAETGVPVIRAPAATARTTVALACLDRDGSASYDFLATWDPAGLPVPEDTAVLHTGSLATILEPGAARVIALCEEQRARGRTVAADLNVRPAVQPDREVYLAACLRLAATADVLKASDEDLAFLLPGLAPAQAARRLLASEPSPALAVVTLGAAGALAVTPTGETHVPAPAVTVADTVGAGDAFQAALLDSLAAAGGSPPAGPDGLRRLLTRAARAAALTCTRTGPEPPTLADLESAAPGA</sequence>
<dbReference type="InterPro" id="IPR050306">
    <property type="entry name" value="PfkB_Carbo_kinase"/>
</dbReference>
<evidence type="ECO:0000313" key="8">
    <source>
        <dbReference type="EMBL" id="SFD34782.1"/>
    </source>
</evidence>
<keyword evidence="9" id="KW-1185">Reference proteome</keyword>
<keyword evidence="3" id="KW-0547">Nucleotide-binding</keyword>